<dbReference type="Proteomes" id="UP000295310">
    <property type="component" value="Unassembled WGS sequence"/>
</dbReference>
<proteinExistence type="predicted"/>
<organism evidence="1 2">
    <name type="scientific">Macrococcus brunensis</name>
    <dbReference type="NCBI Taxonomy" id="198483"/>
    <lineage>
        <taxon>Bacteria</taxon>
        <taxon>Bacillati</taxon>
        <taxon>Bacillota</taxon>
        <taxon>Bacilli</taxon>
        <taxon>Bacillales</taxon>
        <taxon>Staphylococcaceae</taxon>
        <taxon>Macrococcus</taxon>
    </lineage>
</organism>
<dbReference type="OrthoDB" id="2418345at2"/>
<dbReference type="AlphaFoldDB" id="A0A4R6BBU3"/>
<gene>
    <name evidence="1" type="ORF">ERX27_08475</name>
</gene>
<dbReference type="EMBL" id="SCWA01000015">
    <property type="protein sequence ID" value="TDL95310.1"/>
    <property type="molecule type" value="Genomic_DNA"/>
</dbReference>
<dbReference type="RefSeq" id="WP_133432408.1">
    <property type="nucleotide sequence ID" value="NZ_CP092172.1"/>
</dbReference>
<evidence type="ECO:0000313" key="2">
    <source>
        <dbReference type="Proteomes" id="UP000295310"/>
    </source>
</evidence>
<evidence type="ECO:0000313" key="1">
    <source>
        <dbReference type="EMBL" id="TDL95310.1"/>
    </source>
</evidence>
<comment type="caution">
    <text evidence="1">The sequence shown here is derived from an EMBL/GenBank/DDBJ whole genome shotgun (WGS) entry which is preliminary data.</text>
</comment>
<keyword evidence="2" id="KW-1185">Reference proteome</keyword>
<accession>A0A4R6BBU3</accession>
<sequence length="106" mass="12530">MANGQINIFDDVIKENETFVIVVQGVYNKNGLLIKKILREYPSLDHIAMRRLFEHLKDQYLTEPFDTDQAFFDITVYTNEDYAADNIYAHTKRHRHPGDEWTHTSK</sequence>
<reference evidence="1 2" key="1">
    <citation type="submission" date="2019-01" db="EMBL/GenBank/DDBJ databases">
        <title>Draft genome sequences of the type strains of six Macrococcus species.</title>
        <authorList>
            <person name="Mazhar S."/>
            <person name="Altermann E."/>
            <person name="Hill C."/>
            <person name="Mcauliffe O."/>
        </authorList>
    </citation>
    <scope>NUCLEOTIDE SEQUENCE [LARGE SCALE GENOMIC DNA]</scope>
    <source>
        <strain evidence="1 2">CCM4811</strain>
    </source>
</reference>
<name>A0A4R6BBU3_9STAP</name>
<protein>
    <submittedName>
        <fullName evidence="1">Uncharacterized protein</fullName>
    </submittedName>
</protein>